<dbReference type="Gene3D" id="1.10.357.10">
    <property type="entry name" value="Tetracycline Repressor, domain 2"/>
    <property type="match status" value="1"/>
</dbReference>
<dbReference type="InterPro" id="IPR050109">
    <property type="entry name" value="HTH-type_TetR-like_transc_reg"/>
</dbReference>
<evidence type="ECO:0000256" key="2">
    <source>
        <dbReference type="PROSITE-ProRule" id="PRU00335"/>
    </source>
</evidence>
<dbReference type="SUPFAM" id="SSF46689">
    <property type="entry name" value="Homeodomain-like"/>
    <property type="match status" value="1"/>
</dbReference>
<keyword evidence="1 2" id="KW-0238">DNA-binding</keyword>
<dbReference type="HOGENOM" id="CLU_1249029_0_0_9"/>
<dbReference type="Pfam" id="PF00440">
    <property type="entry name" value="TetR_N"/>
    <property type="match status" value="1"/>
</dbReference>
<dbReference type="GO" id="GO:0003700">
    <property type="term" value="F:DNA-binding transcription factor activity"/>
    <property type="evidence" value="ECO:0007669"/>
    <property type="project" value="TreeGrafter"/>
</dbReference>
<protein>
    <recommendedName>
        <fullName evidence="3">HTH tetR-type domain-containing protein</fullName>
    </recommendedName>
</protein>
<evidence type="ECO:0000256" key="1">
    <source>
        <dbReference type="ARBA" id="ARBA00023125"/>
    </source>
</evidence>
<feature type="domain" description="HTH tetR-type" evidence="3">
    <location>
        <begin position="36"/>
        <end position="96"/>
    </location>
</feature>
<evidence type="ECO:0000313" key="4">
    <source>
        <dbReference type="EMBL" id="BAN05690.1"/>
    </source>
</evidence>
<organism evidence="4 5">
    <name type="scientific">Levilactobacillus brevis KB290</name>
    <dbReference type="NCBI Taxonomy" id="1001583"/>
    <lineage>
        <taxon>Bacteria</taxon>
        <taxon>Bacillati</taxon>
        <taxon>Bacillota</taxon>
        <taxon>Bacilli</taxon>
        <taxon>Lactobacillales</taxon>
        <taxon>Lactobacillaceae</taxon>
        <taxon>Levilactobacillus</taxon>
    </lineage>
</organism>
<sequence length="241" mass="27589">MFVSQVGLTKRVRPSQLTVTGMIKEKGGFSMTMTDGEKITKILAAASDLFIQPGYQVTQMQTIARHAHLAVGSLYRFFSSKAALRDQLFLTTLGVSVTGTTLPLTTVDQTQLLAQTQTAYDQWQEQFQSCQRANDLDDLLTNLVTTFQRYGRYFLILEHNPTLNPALTALYRDYRQRLYQQVGEFLMRQRRTATEADGMIVVDLIFWWCAHKQYDSFEKPVGRQALPAVLTQLRTMLHRSY</sequence>
<evidence type="ECO:0000259" key="3">
    <source>
        <dbReference type="PROSITE" id="PS50977"/>
    </source>
</evidence>
<name>M5ABE0_LEVBR</name>
<dbReference type="PANTHER" id="PTHR30055:SF226">
    <property type="entry name" value="HTH-TYPE TRANSCRIPTIONAL REGULATOR PKSA"/>
    <property type="match status" value="1"/>
</dbReference>
<proteinExistence type="predicted"/>
<reference evidence="4 5" key="1">
    <citation type="journal article" date="2013" name="PLoS ONE">
        <title>Genomic Analysis by Deep Sequencing of the Probiotic Lactobacillus brevis KB290 Harboring Nine Plasmids Reveals Genomic Stability.</title>
        <authorList>
            <person name="Fukao M."/>
            <person name="Oshima K."/>
            <person name="Morita H."/>
            <person name="Toh H."/>
            <person name="Suda W."/>
            <person name="Kim S.W."/>
            <person name="Suzuki S."/>
            <person name="Yakabe T."/>
            <person name="Hattori M."/>
            <person name="Yajima N."/>
        </authorList>
    </citation>
    <scope>NUCLEOTIDE SEQUENCE [LARGE SCALE GENOMIC DNA]</scope>
    <source>
        <strain evidence="4 5">KB290</strain>
    </source>
</reference>
<accession>M5ABE0</accession>
<evidence type="ECO:0000313" key="5">
    <source>
        <dbReference type="Proteomes" id="UP000012042"/>
    </source>
</evidence>
<dbReference type="PANTHER" id="PTHR30055">
    <property type="entry name" value="HTH-TYPE TRANSCRIPTIONAL REGULATOR RUTR"/>
    <property type="match status" value="1"/>
</dbReference>
<dbReference type="EMBL" id="AP012167">
    <property type="protein sequence ID" value="BAN05690.1"/>
    <property type="molecule type" value="Genomic_DNA"/>
</dbReference>
<dbReference type="PATRIC" id="fig|1001583.3.peg.52"/>
<dbReference type="InterPro" id="IPR009057">
    <property type="entry name" value="Homeodomain-like_sf"/>
</dbReference>
<dbReference type="PROSITE" id="PS50977">
    <property type="entry name" value="HTH_TETR_2"/>
    <property type="match status" value="1"/>
</dbReference>
<dbReference type="InterPro" id="IPR001647">
    <property type="entry name" value="HTH_TetR"/>
</dbReference>
<gene>
    <name evidence="4" type="ORF">LVISKB_0055</name>
</gene>
<dbReference type="Gene3D" id="1.10.10.60">
    <property type="entry name" value="Homeodomain-like"/>
    <property type="match status" value="1"/>
</dbReference>
<dbReference type="PRINTS" id="PR00455">
    <property type="entry name" value="HTHTETR"/>
</dbReference>
<dbReference type="GO" id="GO:0000976">
    <property type="term" value="F:transcription cis-regulatory region binding"/>
    <property type="evidence" value="ECO:0007669"/>
    <property type="project" value="TreeGrafter"/>
</dbReference>
<feature type="DNA-binding region" description="H-T-H motif" evidence="2">
    <location>
        <begin position="59"/>
        <end position="78"/>
    </location>
</feature>
<dbReference type="Proteomes" id="UP000012042">
    <property type="component" value="Chromosome"/>
</dbReference>
<dbReference type="KEGG" id="lbk:LVISKB_0055"/>
<dbReference type="AlphaFoldDB" id="M5ABE0"/>